<dbReference type="PANTHER" id="PTHR34203">
    <property type="entry name" value="METHYLTRANSFERASE, FKBM FAMILY PROTEIN"/>
    <property type="match status" value="1"/>
</dbReference>
<name>A0A518DD17_9BACT</name>
<dbReference type="Proteomes" id="UP000317429">
    <property type="component" value="Chromosome"/>
</dbReference>
<sequence length="318" mass="35351">MSTPILPFLILPLTRIECPGWGKLCTIAGVGRDRTNKRWKDARVVTMRGKWHGYQMDLDLSNWSDRLTFFLGRYYELDTQLALLAALRRGDTFIDVGANYGMLSLLAASIVGHGGKVHSIEPNPTCVNRLQATIEQNSLNSFVSIHPVAVGSNTGNLTLSVFDNHTGSGTLANVPLTDRSSVTAAIKVDVRRLPDIVDASESQSMVIKIDVEGLEMEVLRGSRDMLVENTPIIVLECVERHLQRAQSSQAEIASYLTDLGFQGFWLSTRRRGLRYHLSLVSVDSPMPDKACNNWLWIHKLDPRIERLPQVATPATSDN</sequence>
<dbReference type="PANTHER" id="PTHR34203:SF15">
    <property type="entry name" value="SLL1173 PROTEIN"/>
    <property type="match status" value="1"/>
</dbReference>
<proteinExistence type="predicted"/>
<protein>
    <submittedName>
        <fullName evidence="2">Vibrio cholerae RfbT protein</fullName>
    </submittedName>
</protein>
<dbReference type="AlphaFoldDB" id="A0A518DD17"/>
<dbReference type="EMBL" id="CP036291">
    <property type="protein sequence ID" value="QDU89343.1"/>
    <property type="molecule type" value="Genomic_DNA"/>
</dbReference>
<evidence type="ECO:0000259" key="1">
    <source>
        <dbReference type="Pfam" id="PF05050"/>
    </source>
</evidence>
<dbReference type="InterPro" id="IPR006342">
    <property type="entry name" value="FkbM_mtfrase"/>
</dbReference>
<gene>
    <name evidence="2" type="ORF">Pla175_27320</name>
</gene>
<accession>A0A518DD17</accession>
<dbReference type="SUPFAM" id="SSF53335">
    <property type="entry name" value="S-adenosyl-L-methionine-dependent methyltransferases"/>
    <property type="match status" value="1"/>
</dbReference>
<keyword evidence="3" id="KW-1185">Reference proteome</keyword>
<dbReference type="KEGG" id="pnd:Pla175_27320"/>
<evidence type="ECO:0000313" key="3">
    <source>
        <dbReference type="Proteomes" id="UP000317429"/>
    </source>
</evidence>
<dbReference type="Pfam" id="PF05050">
    <property type="entry name" value="Methyltransf_21"/>
    <property type="match status" value="1"/>
</dbReference>
<dbReference type="OrthoDB" id="261740at2"/>
<evidence type="ECO:0000313" key="2">
    <source>
        <dbReference type="EMBL" id="QDU89343.1"/>
    </source>
</evidence>
<dbReference type="NCBIfam" id="TIGR01444">
    <property type="entry name" value="fkbM_fam"/>
    <property type="match status" value="1"/>
</dbReference>
<organism evidence="2 3">
    <name type="scientific">Pirellulimonas nuda</name>
    <dbReference type="NCBI Taxonomy" id="2528009"/>
    <lineage>
        <taxon>Bacteria</taxon>
        <taxon>Pseudomonadati</taxon>
        <taxon>Planctomycetota</taxon>
        <taxon>Planctomycetia</taxon>
        <taxon>Pirellulales</taxon>
        <taxon>Lacipirellulaceae</taxon>
        <taxon>Pirellulimonas</taxon>
    </lineage>
</organism>
<reference evidence="2 3" key="1">
    <citation type="submission" date="2019-02" db="EMBL/GenBank/DDBJ databases">
        <title>Deep-cultivation of Planctomycetes and their phenomic and genomic characterization uncovers novel biology.</title>
        <authorList>
            <person name="Wiegand S."/>
            <person name="Jogler M."/>
            <person name="Boedeker C."/>
            <person name="Pinto D."/>
            <person name="Vollmers J."/>
            <person name="Rivas-Marin E."/>
            <person name="Kohn T."/>
            <person name="Peeters S.H."/>
            <person name="Heuer A."/>
            <person name="Rast P."/>
            <person name="Oberbeckmann S."/>
            <person name="Bunk B."/>
            <person name="Jeske O."/>
            <person name="Meyerdierks A."/>
            <person name="Storesund J.E."/>
            <person name="Kallscheuer N."/>
            <person name="Luecker S."/>
            <person name="Lage O.M."/>
            <person name="Pohl T."/>
            <person name="Merkel B.J."/>
            <person name="Hornburger P."/>
            <person name="Mueller R.-W."/>
            <person name="Bruemmer F."/>
            <person name="Labrenz M."/>
            <person name="Spormann A.M."/>
            <person name="Op den Camp H."/>
            <person name="Overmann J."/>
            <person name="Amann R."/>
            <person name="Jetten M.S.M."/>
            <person name="Mascher T."/>
            <person name="Medema M.H."/>
            <person name="Devos D.P."/>
            <person name="Kaster A.-K."/>
            <person name="Ovreas L."/>
            <person name="Rohde M."/>
            <person name="Galperin M.Y."/>
            <person name="Jogler C."/>
        </authorList>
    </citation>
    <scope>NUCLEOTIDE SEQUENCE [LARGE SCALE GENOMIC DNA]</scope>
    <source>
        <strain evidence="2 3">Pla175</strain>
    </source>
</reference>
<feature type="domain" description="Methyltransferase FkbM" evidence="1">
    <location>
        <begin position="95"/>
        <end position="262"/>
    </location>
</feature>
<dbReference type="InterPro" id="IPR052514">
    <property type="entry name" value="SAM-dependent_MTase"/>
</dbReference>
<dbReference type="Gene3D" id="3.40.50.150">
    <property type="entry name" value="Vaccinia Virus protein VP39"/>
    <property type="match status" value="1"/>
</dbReference>
<dbReference type="InterPro" id="IPR029063">
    <property type="entry name" value="SAM-dependent_MTases_sf"/>
</dbReference>